<dbReference type="Proteomes" id="UP001479436">
    <property type="component" value="Unassembled WGS sequence"/>
</dbReference>
<comment type="caution">
    <text evidence="1">The sequence shown here is derived from an EMBL/GenBank/DDBJ whole genome shotgun (WGS) entry which is preliminary data.</text>
</comment>
<name>A0ABR2W019_9FUNG</name>
<evidence type="ECO:0008006" key="3">
    <source>
        <dbReference type="Google" id="ProtNLM"/>
    </source>
</evidence>
<organism evidence="1 2">
    <name type="scientific">Basidiobolus ranarum</name>
    <dbReference type="NCBI Taxonomy" id="34480"/>
    <lineage>
        <taxon>Eukaryota</taxon>
        <taxon>Fungi</taxon>
        <taxon>Fungi incertae sedis</taxon>
        <taxon>Zoopagomycota</taxon>
        <taxon>Entomophthoromycotina</taxon>
        <taxon>Basidiobolomycetes</taxon>
        <taxon>Basidiobolales</taxon>
        <taxon>Basidiobolaceae</taxon>
        <taxon>Basidiobolus</taxon>
    </lineage>
</organism>
<dbReference type="EMBL" id="JASJQH010007245">
    <property type="protein sequence ID" value="KAK9711913.1"/>
    <property type="molecule type" value="Genomic_DNA"/>
</dbReference>
<proteinExistence type="predicted"/>
<gene>
    <name evidence="1" type="ORF">K7432_007459</name>
</gene>
<dbReference type="Gene3D" id="1.10.472.10">
    <property type="entry name" value="Cyclin-like"/>
    <property type="match status" value="1"/>
</dbReference>
<reference evidence="1 2" key="1">
    <citation type="submission" date="2023-04" db="EMBL/GenBank/DDBJ databases">
        <title>Genome of Basidiobolus ranarum AG-B5.</title>
        <authorList>
            <person name="Stajich J.E."/>
            <person name="Carter-House D."/>
            <person name="Gryganskyi A."/>
        </authorList>
    </citation>
    <scope>NUCLEOTIDE SEQUENCE [LARGE SCALE GENOMIC DNA]</scope>
    <source>
        <strain evidence="1 2">AG-B5</strain>
    </source>
</reference>
<evidence type="ECO:0000313" key="2">
    <source>
        <dbReference type="Proteomes" id="UP001479436"/>
    </source>
</evidence>
<accession>A0ABR2W019</accession>
<keyword evidence="2" id="KW-1185">Reference proteome</keyword>
<dbReference type="Pfam" id="PF08613">
    <property type="entry name" value="Cyclin"/>
    <property type="match status" value="1"/>
</dbReference>
<dbReference type="PANTHER" id="PTHR15615:SF27">
    <property type="entry name" value="PHO85 CYCLIN CLG1"/>
    <property type="match status" value="1"/>
</dbReference>
<protein>
    <recommendedName>
        <fullName evidence="3">Cyclin N-terminal domain-containing protein</fullName>
    </recommendedName>
</protein>
<dbReference type="CDD" id="cd20557">
    <property type="entry name" value="CYCLIN_ScPCL1-like"/>
    <property type="match status" value="1"/>
</dbReference>
<dbReference type="PANTHER" id="PTHR15615">
    <property type="match status" value="1"/>
</dbReference>
<dbReference type="InterPro" id="IPR013922">
    <property type="entry name" value="Cyclin_PHO80-like"/>
</dbReference>
<dbReference type="SUPFAM" id="SSF47954">
    <property type="entry name" value="Cyclin-like"/>
    <property type="match status" value="1"/>
</dbReference>
<sequence length="178" mass="20806">MIHSCDRIFSSKFVTSFVVKLWYGTVDSDFSMLESFCDRVLSWCDNSPSTIYLAFKYLQRLKQLCPHLGGSKGSEIRAFSTALLLAHKYIEDRPFNSRIWSAVTGLNSREICIMEREFLTCIQYQTHVTEEEFYHWKRLVDVGNQHYQWTKWQTASRGFLPFIEILKTAHAPAPLPDH</sequence>
<dbReference type="InterPro" id="IPR036915">
    <property type="entry name" value="Cyclin-like_sf"/>
</dbReference>
<evidence type="ECO:0000313" key="1">
    <source>
        <dbReference type="EMBL" id="KAK9711913.1"/>
    </source>
</evidence>